<dbReference type="EMBL" id="BTGU01000001">
    <property type="protein sequence ID" value="GMN24678.1"/>
    <property type="molecule type" value="Genomic_DNA"/>
</dbReference>
<accession>A0AA87YWJ6</accession>
<reference evidence="2" key="1">
    <citation type="submission" date="2023-07" db="EMBL/GenBank/DDBJ databases">
        <title>draft genome sequence of fig (Ficus carica).</title>
        <authorList>
            <person name="Takahashi T."/>
            <person name="Nishimura K."/>
        </authorList>
    </citation>
    <scope>NUCLEOTIDE SEQUENCE</scope>
</reference>
<feature type="compositionally biased region" description="Polar residues" evidence="1">
    <location>
        <begin position="1"/>
        <end position="35"/>
    </location>
</feature>
<evidence type="ECO:0000313" key="3">
    <source>
        <dbReference type="Proteomes" id="UP001187192"/>
    </source>
</evidence>
<sequence length="230" mass="23918">MKSTAQANSKLTAATTASPTETKQFPANVFTTPEVSESDAAIGHSDPHADVYPDNGLNADDADDDGPDNVVDVVDEDDNGESFLGFNATGPGAGSGELTFGAKMALGRSTLSTWVVTGVAGLSVDRNRKSAVGRGQDGDAVGGVGVAFDLSDDVGASQEADEEVESAGFPMDFGDVGGLGATPLGRRGLNKRHGRWRLSRGYCLRGVFVSWGLCRRLSKNCGEEVDNEDD</sequence>
<gene>
    <name evidence="2" type="ORF">TIFTF001_000657</name>
</gene>
<proteinExistence type="predicted"/>
<keyword evidence="3" id="KW-1185">Reference proteome</keyword>
<comment type="caution">
    <text evidence="2">The sequence shown here is derived from an EMBL/GenBank/DDBJ whole genome shotgun (WGS) entry which is preliminary data.</text>
</comment>
<feature type="region of interest" description="Disordered" evidence="1">
    <location>
        <begin position="1"/>
        <end position="69"/>
    </location>
</feature>
<evidence type="ECO:0000313" key="2">
    <source>
        <dbReference type="EMBL" id="GMN24678.1"/>
    </source>
</evidence>
<protein>
    <submittedName>
        <fullName evidence="2">Uncharacterized protein</fullName>
    </submittedName>
</protein>
<dbReference type="Proteomes" id="UP001187192">
    <property type="component" value="Unassembled WGS sequence"/>
</dbReference>
<evidence type="ECO:0000256" key="1">
    <source>
        <dbReference type="SAM" id="MobiDB-lite"/>
    </source>
</evidence>
<name>A0AA87YWJ6_FICCA</name>
<feature type="compositionally biased region" description="Acidic residues" evidence="1">
    <location>
        <begin position="60"/>
        <end position="69"/>
    </location>
</feature>
<organism evidence="2 3">
    <name type="scientific">Ficus carica</name>
    <name type="common">Common fig</name>
    <dbReference type="NCBI Taxonomy" id="3494"/>
    <lineage>
        <taxon>Eukaryota</taxon>
        <taxon>Viridiplantae</taxon>
        <taxon>Streptophyta</taxon>
        <taxon>Embryophyta</taxon>
        <taxon>Tracheophyta</taxon>
        <taxon>Spermatophyta</taxon>
        <taxon>Magnoliopsida</taxon>
        <taxon>eudicotyledons</taxon>
        <taxon>Gunneridae</taxon>
        <taxon>Pentapetalae</taxon>
        <taxon>rosids</taxon>
        <taxon>fabids</taxon>
        <taxon>Rosales</taxon>
        <taxon>Moraceae</taxon>
        <taxon>Ficeae</taxon>
        <taxon>Ficus</taxon>
    </lineage>
</organism>
<dbReference type="AlphaFoldDB" id="A0AA87YWJ6"/>